<feature type="compositionally biased region" description="Basic and acidic residues" evidence="5">
    <location>
        <begin position="1"/>
        <end position="27"/>
    </location>
</feature>
<gene>
    <name evidence="8" type="ORF">CLV43_106403</name>
</gene>
<protein>
    <submittedName>
        <fullName evidence="8">Putative integral membrane protein</fullName>
    </submittedName>
</protein>
<dbReference type="EMBL" id="PVTF01000006">
    <property type="protein sequence ID" value="PRY40662.1"/>
    <property type="molecule type" value="Genomic_DNA"/>
</dbReference>
<evidence type="ECO:0000313" key="8">
    <source>
        <dbReference type="EMBL" id="PRY40662.1"/>
    </source>
</evidence>
<reference evidence="8 9" key="1">
    <citation type="submission" date="2018-03" db="EMBL/GenBank/DDBJ databases">
        <title>Genomic Encyclopedia of Archaeal and Bacterial Type Strains, Phase II (KMG-II): from individual species to whole genera.</title>
        <authorList>
            <person name="Goeker M."/>
        </authorList>
    </citation>
    <scope>NUCLEOTIDE SEQUENCE [LARGE SCALE GENOMIC DNA]</scope>
    <source>
        <strain evidence="8 9">DSM 44720</strain>
    </source>
</reference>
<proteinExistence type="predicted"/>
<dbReference type="InterPro" id="IPR010445">
    <property type="entry name" value="LapA_dom"/>
</dbReference>
<dbReference type="Proteomes" id="UP000239494">
    <property type="component" value="Unassembled WGS sequence"/>
</dbReference>
<dbReference type="GO" id="GO:0005886">
    <property type="term" value="C:plasma membrane"/>
    <property type="evidence" value="ECO:0007669"/>
    <property type="project" value="InterPro"/>
</dbReference>
<dbReference type="SUPFAM" id="SSF103473">
    <property type="entry name" value="MFS general substrate transporter"/>
    <property type="match status" value="1"/>
</dbReference>
<feature type="transmembrane region" description="Helical" evidence="6">
    <location>
        <begin position="118"/>
        <end position="140"/>
    </location>
</feature>
<dbReference type="Pfam" id="PF06305">
    <property type="entry name" value="LapA_dom"/>
    <property type="match status" value="1"/>
</dbReference>
<evidence type="ECO:0000256" key="6">
    <source>
        <dbReference type="SAM" id="Phobius"/>
    </source>
</evidence>
<accession>A0A2T0T4S1</accession>
<keyword evidence="3 6" id="KW-1133">Transmembrane helix</keyword>
<keyword evidence="9" id="KW-1185">Reference proteome</keyword>
<feature type="transmembrane region" description="Helical" evidence="6">
    <location>
        <begin position="79"/>
        <end position="98"/>
    </location>
</feature>
<keyword evidence="4 6" id="KW-0472">Membrane</keyword>
<evidence type="ECO:0000256" key="4">
    <source>
        <dbReference type="ARBA" id="ARBA00023136"/>
    </source>
</evidence>
<evidence type="ECO:0000256" key="1">
    <source>
        <dbReference type="ARBA" id="ARBA00022475"/>
    </source>
</evidence>
<name>A0A2T0T4S1_9PSEU</name>
<keyword evidence="2 6" id="KW-0812">Transmembrane</keyword>
<keyword evidence="1" id="KW-1003">Cell membrane</keyword>
<evidence type="ECO:0000259" key="7">
    <source>
        <dbReference type="Pfam" id="PF06305"/>
    </source>
</evidence>
<evidence type="ECO:0000256" key="2">
    <source>
        <dbReference type="ARBA" id="ARBA00022692"/>
    </source>
</evidence>
<dbReference type="InterPro" id="IPR036259">
    <property type="entry name" value="MFS_trans_sf"/>
</dbReference>
<feature type="region of interest" description="Disordered" evidence="5">
    <location>
        <begin position="1"/>
        <end position="66"/>
    </location>
</feature>
<evidence type="ECO:0000256" key="5">
    <source>
        <dbReference type="SAM" id="MobiDB-lite"/>
    </source>
</evidence>
<dbReference type="AlphaFoldDB" id="A0A2T0T4S1"/>
<evidence type="ECO:0000313" key="9">
    <source>
        <dbReference type="Proteomes" id="UP000239494"/>
    </source>
</evidence>
<comment type="caution">
    <text evidence="8">The sequence shown here is derived from an EMBL/GenBank/DDBJ whole genome shotgun (WGS) entry which is preliminary data.</text>
</comment>
<organism evidence="8 9">
    <name type="scientific">Umezawaea tangerina</name>
    <dbReference type="NCBI Taxonomy" id="84725"/>
    <lineage>
        <taxon>Bacteria</taxon>
        <taxon>Bacillati</taxon>
        <taxon>Actinomycetota</taxon>
        <taxon>Actinomycetes</taxon>
        <taxon>Pseudonocardiales</taxon>
        <taxon>Pseudonocardiaceae</taxon>
        <taxon>Umezawaea</taxon>
    </lineage>
</organism>
<evidence type="ECO:0000256" key="3">
    <source>
        <dbReference type="ARBA" id="ARBA00022989"/>
    </source>
</evidence>
<sequence length="151" mass="16177">MLREHPEEPILIRVSTPRDDRATDLHPTDLGVPADPSTPADESVTHPPVLPDTTDPAPVPTQPPASHVKLKPTRISGTWVAVIIAIFVLIFLLVFILQNLAGVTIHFLGGAFTLPLGVALLFAAIGGALLVALVGAARIMQLRRQTKRALR</sequence>
<feature type="domain" description="Lipopolysaccharide assembly protein A" evidence="7">
    <location>
        <begin position="98"/>
        <end position="149"/>
    </location>
</feature>